<proteinExistence type="inferred from homology"/>
<dbReference type="CDD" id="cd13558">
    <property type="entry name" value="PBP2_SsuA_like_2"/>
    <property type="match status" value="1"/>
</dbReference>
<reference evidence="9" key="2">
    <citation type="submission" date="2020-09" db="EMBL/GenBank/DDBJ databases">
        <authorList>
            <person name="Sun Q."/>
            <person name="Zhou Y."/>
        </authorList>
    </citation>
    <scope>NUCLEOTIDE SEQUENCE</scope>
    <source>
        <strain evidence="9">CGMCC 1.15725</strain>
    </source>
</reference>
<dbReference type="SUPFAM" id="SSF53850">
    <property type="entry name" value="Periplasmic binding protein-like II"/>
    <property type="match status" value="1"/>
</dbReference>
<dbReference type="Gene3D" id="3.40.190.10">
    <property type="entry name" value="Periplasmic binding protein-like II"/>
    <property type="match status" value="2"/>
</dbReference>
<comment type="similarity">
    <text evidence="2">Belongs to the bacterial solute-binding protein SsuA/TauA family.</text>
</comment>
<sequence length="316" mass="33436">MKHVVSLILLGALVALLAATGLARAEDISLRVGDQKAGLKALLEVSGLAKDLPYKVQWSEFPAAAPILEALNTGALDVGYTGDLAFLTVYSAGAPIRAIGGTRSAARSQAILVPKDSPARTIADLKGKRLAGNKGGWGQFLILAVLEQAGIPADQVKWSYLGPIDARAALLSGAVDGWAIWEPYVSTAIMQDGARVIADGTGLTPTITFLVANQQAIASRRAALADFRRRLYAAWAWGLEHIPEYAAYNAGLTGLSAPIVARAYEDDHRTPLAIDDAVIAEVQQAADRSTRYGILLRRVDVAAAIDRSFDTPALSQ</sequence>
<protein>
    <recommendedName>
        <fullName evidence="6">Putative aliphatic sulfonates-binding protein</fullName>
    </recommendedName>
</protein>
<gene>
    <name evidence="9" type="primary">ssuA</name>
    <name evidence="9" type="ORF">GCM10011611_58860</name>
</gene>
<dbReference type="RefSeq" id="WP_189051763.1">
    <property type="nucleotide sequence ID" value="NZ_BMJQ01000021.1"/>
</dbReference>
<comment type="function">
    <text evidence="5">Part of a binding-protein-dependent transport system for aliphatic sulfonates. Putative binding protein.</text>
</comment>
<reference evidence="9" key="1">
    <citation type="journal article" date="2014" name="Int. J. Syst. Evol. Microbiol.">
        <title>Complete genome sequence of Corynebacterium casei LMG S-19264T (=DSM 44701T), isolated from a smear-ripened cheese.</title>
        <authorList>
            <consortium name="US DOE Joint Genome Institute (JGI-PGF)"/>
            <person name="Walter F."/>
            <person name="Albersmeier A."/>
            <person name="Kalinowski J."/>
            <person name="Ruckert C."/>
        </authorList>
    </citation>
    <scope>NUCLEOTIDE SEQUENCE</scope>
    <source>
        <strain evidence="9">CGMCC 1.15725</strain>
    </source>
</reference>
<dbReference type="AlphaFoldDB" id="A0A8J2Z0Z1"/>
<evidence type="ECO:0000313" key="10">
    <source>
        <dbReference type="Proteomes" id="UP000646365"/>
    </source>
</evidence>
<keyword evidence="10" id="KW-1185">Reference proteome</keyword>
<dbReference type="GO" id="GO:0016020">
    <property type="term" value="C:membrane"/>
    <property type="evidence" value="ECO:0007669"/>
    <property type="project" value="InterPro"/>
</dbReference>
<dbReference type="GO" id="GO:0042597">
    <property type="term" value="C:periplasmic space"/>
    <property type="evidence" value="ECO:0007669"/>
    <property type="project" value="UniProtKB-SubCell"/>
</dbReference>
<evidence type="ECO:0000256" key="7">
    <source>
        <dbReference type="SAM" id="SignalP"/>
    </source>
</evidence>
<feature type="chain" id="PRO_5035295499" description="Putative aliphatic sulfonates-binding protein" evidence="7">
    <location>
        <begin position="26"/>
        <end position="316"/>
    </location>
</feature>
<dbReference type="EMBL" id="BMJQ01000021">
    <property type="protein sequence ID" value="GGF44656.1"/>
    <property type="molecule type" value="Genomic_DNA"/>
</dbReference>
<dbReference type="InterPro" id="IPR015168">
    <property type="entry name" value="SsuA/THI5"/>
</dbReference>
<dbReference type="GO" id="GO:0042626">
    <property type="term" value="F:ATPase-coupled transmembrane transporter activity"/>
    <property type="evidence" value="ECO:0007669"/>
    <property type="project" value="InterPro"/>
</dbReference>
<evidence type="ECO:0000259" key="8">
    <source>
        <dbReference type="SMART" id="SM00062"/>
    </source>
</evidence>
<dbReference type="InterPro" id="IPR001638">
    <property type="entry name" value="Solute-binding_3/MltF_N"/>
</dbReference>
<evidence type="ECO:0000256" key="2">
    <source>
        <dbReference type="ARBA" id="ARBA00010742"/>
    </source>
</evidence>
<dbReference type="NCBIfam" id="TIGR01728">
    <property type="entry name" value="SsuA_fam"/>
    <property type="match status" value="1"/>
</dbReference>
<evidence type="ECO:0000256" key="4">
    <source>
        <dbReference type="ARBA" id="ARBA00022729"/>
    </source>
</evidence>
<keyword evidence="3" id="KW-0813">Transport</keyword>
<evidence type="ECO:0000313" key="9">
    <source>
        <dbReference type="EMBL" id="GGF44656.1"/>
    </source>
</evidence>
<feature type="domain" description="Solute-binding protein family 3/N-terminal" evidence="8">
    <location>
        <begin position="29"/>
        <end position="238"/>
    </location>
</feature>
<evidence type="ECO:0000256" key="1">
    <source>
        <dbReference type="ARBA" id="ARBA00004418"/>
    </source>
</evidence>
<feature type="signal peptide" evidence="7">
    <location>
        <begin position="1"/>
        <end position="25"/>
    </location>
</feature>
<evidence type="ECO:0000256" key="5">
    <source>
        <dbReference type="ARBA" id="ARBA00055538"/>
    </source>
</evidence>
<dbReference type="Proteomes" id="UP000646365">
    <property type="component" value="Unassembled WGS sequence"/>
</dbReference>
<dbReference type="SMART" id="SM00062">
    <property type="entry name" value="PBPb"/>
    <property type="match status" value="1"/>
</dbReference>
<evidence type="ECO:0000256" key="6">
    <source>
        <dbReference type="ARBA" id="ARBA00070228"/>
    </source>
</evidence>
<name>A0A8J2Z0Z1_9PROT</name>
<evidence type="ECO:0000256" key="3">
    <source>
        <dbReference type="ARBA" id="ARBA00022448"/>
    </source>
</evidence>
<dbReference type="PANTHER" id="PTHR30024:SF48">
    <property type="entry name" value="ABC TRANSPORTER SUBSTRATE-BINDING PROTEIN"/>
    <property type="match status" value="1"/>
</dbReference>
<keyword evidence="4 7" id="KW-0732">Signal</keyword>
<comment type="subcellular location">
    <subcellularLocation>
        <location evidence="1">Periplasm</location>
    </subcellularLocation>
</comment>
<organism evidence="9 10">
    <name type="scientific">Aliidongia dinghuensis</name>
    <dbReference type="NCBI Taxonomy" id="1867774"/>
    <lineage>
        <taxon>Bacteria</taxon>
        <taxon>Pseudomonadati</taxon>
        <taxon>Pseudomonadota</taxon>
        <taxon>Alphaproteobacteria</taxon>
        <taxon>Rhodospirillales</taxon>
        <taxon>Dongiaceae</taxon>
        <taxon>Aliidongia</taxon>
    </lineage>
</organism>
<dbReference type="InterPro" id="IPR010067">
    <property type="entry name" value="ABC_SsuA_sub-bd"/>
</dbReference>
<dbReference type="PANTHER" id="PTHR30024">
    <property type="entry name" value="ALIPHATIC SULFONATES-BINDING PROTEIN-RELATED"/>
    <property type="match status" value="1"/>
</dbReference>
<accession>A0A8J2Z0Z1</accession>
<comment type="caution">
    <text evidence="9">The sequence shown here is derived from an EMBL/GenBank/DDBJ whole genome shotgun (WGS) entry which is preliminary data.</text>
</comment>
<dbReference type="Pfam" id="PF09084">
    <property type="entry name" value="NMT1"/>
    <property type="match status" value="1"/>
</dbReference>
<dbReference type="FunFam" id="3.40.190.10:FF:000050">
    <property type="entry name" value="Sulfonate ABC transporter substrate-binding protein"/>
    <property type="match status" value="1"/>
</dbReference>